<dbReference type="Gene3D" id="2.60.120.380">
    <property type="match status" value="1"/>
</dbReference>
<proteinExistence type="predicted"/>
<keyword evidence="1" id="KW-0732">Signal</keyword>
<sequence>MKIRTFAALLAIAPLAACPGNAGPSSGPSPDATVTRLIAAAGQLAKQRGYSPSTTAPATGELNNGTQEDVGITLNQGREYLMVGMCDGDCSDMDLQLFDPSGNKIAEDVLDDDVPVLEFRAAASGNHRIRVVMARCSANPCSYGVSLYNK</sequence>
<keyword evidence="3" id="KW-1185">Reference proteome</keyword>
<feature type="signal peptide" evidence="1">
    <location>
        <begin position="1"/>
        <end position="22"/>
    </location>
</feature>
<dbReference type="RefSeq" id="WP_221239681.1">
    <property type="nucleotide sequence ID" value="NZ_JACHIA010000005.1"/>
</dbReference>
<evidence type="ECO:0000313" key="3">
    <source>
        <dbReference type="Proteomes" id="UP000582837"/>
    </source>
</evidence>
<comment type="caution">
    <text evidence="2">The sequence shown here is derived from an EMBL/GenBank/DDBJ whole genome shotgun (WGS) entry which is preliminary data.</text>
</comment>
<evidence type="ECO:0000313" key="2">
    <source>
        <dbReference type="EMBL" id="MBB6070572.1"/>
    </source>
</evidence>
<dbReference type="Proteomes" id="UP000582837">
    <property type="component" value="Unassembled WGS sequence"/>
</dbReference>
<dbReference type="AlphaFoldDB" id="A0A841GXV2"/>
<protein>
    <submittedName>
        <fullName evidence="2">Uncharacterized protein</fullName>
    </submittedName>
</protein>
<feature type="chain" id="PRO_5032637144" evidence="1">
    <location>
        <begin position="23"/>
        <end position="150"/>
    </location>
</feature>
<accession>A0A841GXV2</accession>
<organism evidence="2 3">
    <name type="scientific">Longimicrobium terrae</name>
    <dbReference type="NCBI Taxonomy" id="1639882"/>
    <lineage>
        <taxon>Bacteria</taxon>
        <taxon>Pseudomonadati</taxon>
        <taxon>Gemmatimonadota</taxon>
        <taxon>Longimicrobiia</taxon>
        <taxon>Longimicrobiales</taxon>
        <taxon>Longimicrobiaceae</taxon>
        <taxon>Longimicrobium</taxon>
    </lineage>
</organism>
<dbReference type="EMBL" id="JACHIA010000005">
    <property type="protein sequence ID" value="MBB6070572.1"/>
    <property type="molecule type" value="Genomic_DNA"/>
</dbReference>
<gene>
    <name evidence="2" type="ORF">HNQ61_002193</name>
</gene>
<reference evidence="2 3" key="1">
    <citation type="submission" date="2020-08" db="EMBL/GenBank/DDBJ databases">
        <title>Genomic Encyclopedia of Type Strains, Phase IV (KMG-IV): sequencing the most valuable type-strain genomes for metagenomic binning, comparative biology and taxonomic classification.</title>
        <authorList>
            <person name="Goeker M."/>
        </authorList>
    </citation>
    <scope>NUCLEOTIDE SEQUENCE [LARGE SCALE GENOMIC DNA]</scope>
    <source>
        <strain evidence="2 3">DSM 29007</strain>
    </source>
</reference>
<name>A0A841GXV2_9BACT</name>
<evidence type="ECO:0000256" key="1">
    <source>
        <dbReference type="SAM" id="SignalP"/>
    </source>
</evidence>